<dbReference type="Pfam" id="PF02678">
    <property type="entry name" value="Pirin"/>
    <property type="match status" value="1"/>
</dbReference>
<dbReference type="PANTHER" id="PTHR13903">
    <property type="entry name" value="PIRIN-RELATED"/>
    <property type="match status" value="1"/>
</dbReference>
<evidence type="ECO:0000259" key="5">
    <source>
        <dbReference type="Pfam" id="PF05726"/>
    </source>
</evidence>
<feature type="domain" description="Pirin C-terminal" evidence="5">
    <location>
        <begin position="221"/>
        <end position="320"/>
    </location>
</feature>
<protein>
    <recommendedName>
        <fullName evidence="8">Pirin</fullName>
    </recommendedName>
</protein>
<proteinExistence type="inferred from homology"/>
<comment type="caution">
    <text evidence="6">The sequence shown here is derived from an EMBL/GenBank/DDBJ whole genome shotgun (WGS) entry which is preliminary data.</text>
</comment>
<dbReference type="PANTHER" id="PTHR13903:SF8">
    <property type="entry name" value="PIRIN"/>
    <property type="match status" value="1"/>
</dbReference>
<evidence type="ECO:0000259" key="4">
    <source>
        <dbReference type="Pfam" id="PF02678"/>
    </source>
</evidence>
<dbReference type="Gene3D" id="2.60.120.10">
    <property type="entry name" value="Jelly Rolls"/>
    <property type="match status" value="1"/>
</dbReference>
<evidence type="ECO:0000313" key="7">
    <source>
        <dbReference type="Proteomes" id="UP000316747"/>
    </source>
</evidence>
<evidence type="ECO:0000256" key="2">
    <source>
        <dbReference type="RuleBase" id="RU003457"/>
    </source>
</evidence>
<comment type="similarity">
    <text evidence="1 2">Belongs to the pirin family.</text>
</comment>
<evidence type="ECO:0000256" key="1">
    <source>
        <dbReference type="ARBA" id="ARBA00008416"/>
    </source>
</evidence>
<feature type="region of interest" description="Disordered" evidence="3">
    <location>
        <begin position="30"/>
        <end position="53"/>
    </location>
</feature>
<dbReference type="InterPro" id="IPR014710">
    <property type="entry name" value="RmlC-like_jellyroll"/>
</dbReference>
<feature type="domain" description="Pirin N-terminal" evidence="4">
    <location>
        <begin position="72"/>
        <end position="170"/>
    </location>
</feature>
<evidence type="ECO:0000256" key="3">
    <source>
        <dbReference type="SAM" id="MobiDB-lite"/>
    </source>
</evidence>
<keyword evidence="7" id="KW-1185">Reference proteome</keyword>
<dbReference type="InterPro" id="IPR011051">
    <property type="entry name" value="RmlC_Cupin_sf"/>
</dbReference>
<sequence>MWSDGGSDPGARGDGDVVLLREGPATTLARVSNPDRHPTEVTCDGREDGRHGPVVLPSRDVPLGGPRAMLVRRSLPHRDRSLIGAWCFVDHYGPADVTATGGMVVPGHPHTGLQTVSWLFSGEIEHRDTTGAHAIVRPGEVNLMTAGRGIAHSEYSTPATTTLHGAQLWVALPEAHRFAEPGFEHYAPPVVEVDGARVLVFLGSLLGQVSPVSMHTELVGAEVTLAAGASLDIGVDAGHEHGLLCDTGTVSVGPATAKPGEIVFVPTGASSITVEAGDEPTRLLLLGGAPLGEQIVMWWNFIGRSHDEIVDFRERWQQARETRGGGEHGDYGPFPQAWATTLPAPELPNLRLRSRG</sequence>
<feature type="compositionally biased region" description="Basic and acidic residues" evidence="3">
    <location>
        <begin position="33"/>
        <end position="51"/>
    </location>
</feature>
<dbReference type="InterPro" id="IPR008778">
    <property type="entry name" value="Pirin_C_dom"/>
</dbReference>
<dbReference type="Proteomes" id="UP000316747">
    <property type="component" value="Unassembled WGS sequence"/>
</dbReference>
<dbReference type="CDD" id="cd02909">
    <property type="entry name" value="cupin_pirin_N"/>
    <property type="match status" value="1"/>
</dbReference>
<name>A0A543H8B9_9MICO</name>
<dbReference type="SUPFAM" id="SSF51182">
    <property type="entry name" value="RmlC-like cupins"/>
    <property type="match status" value="1"/>
</dbReference>
<gene>
    <name evidence="6" type="ORF">FBY41_4608</name>
</gene>
<dbReference type="EMBL" id="VFPM01000006">
    <property type="protein sequence ID" value="TQM54571.1"/>
    <property type="molecule type" value="Genomic_DNA"/>
</dbReference>
<accession>A0A543H8B9</accession>
<evidence type="ECO:0000313" key="6">
    <source>
        <dbReference type="EMBL" id="TQM54571.1"/>
    </source>
</evidence>
<dbReference type="InterPro" id="IPR012093">
    <property type="entry name" value="Pirin"/>
</dbReference>
<dbReference type="AlphaFoldDB" id="A0A543H8B9"/>
<dbReference type="Pfam" id="PF05726">
    <property type="entry name" value="Pirin_C"/>
    <property type="match status" value="1"/>
</dbReference>
<reference evidence="6 7" key="1">
    <citation type="submission" date="2019-06" db="EMBL/GenBank/DDBJ databases">
        <title>Genome sequencing of plant associated microbes to promote plant fitness in Sorghum bicolor and Oryza sativa.</title>
        <authorList>
            <person name="Coleman-Derr D."/>
        </authorList>
    </citation>
    <scope>NUCLEOTIDE SEQUENCE [LARGE SCALE GENOMIC DNA]</scope>
    <source>
        <strain evidence="6 7">KV-663</strain>
    </source>
</reference>
<evidence type="ECO:0008006" key="8">
    <source>
        <dbReference type="Google" id="ProtNLM"/>
    </source>
</evidence>
<organism evidence="6 7">
    <name type="scientific">Humibacillus xanthopallidus</name>
    <dbReference type="NCBI Taxonomy" id="412689"/>
    <lineage>
        <taxon>Bacteria</taxon>
        <taxon>Bacillati</taxon>
        <taxon>Actinomycetota</taxon>
        <taxon>Actinomycetes</taxon>
        <taxon>Micrococcales</taxon>
        <taxon>Intrasporangiaceae</taxon>
        <taxon>Humibacillus</taxon>
    </lineage>
</organism>
<dbReference type="InterPro" id="IPR003829">
    <property type="entry name" value="Pirin_N_dom"/>
</dbReference>